<protein>
    <submittedName>
        <fullName evidence="1">Uncharacterized protein</fullName>
    </submittedName>
</protein>
<sequence length="120" mass="13473">MTGGKRLADRIAAWERIVAGVEAGYAYGLDDWLNDMDLRRGIDEALDALKPRERLRNKVSIEQLAASDARFRKATAAAGKCLWGSTVAAREGWHADRQWWYFRKPRIGNAELAQDIDAVA</sequence>
<dbReference type="RefSeq" id="WP_147848674.1">
    <property type="nucleotide sequence ID" value="NZ_VDUZ01000022.1"/>
</dbReference>
<dbReference type="Proteomes" id="UP000321638">
    <property type="component" value="Unassembled WGS sequence"/>
</dbReference>
<gene>
    <name evidence="1" type="ORF">FHP25_19705</name>
</gene>
<reference evidence="1 2" key="1">
    <citation type="submission" date="2019-06" db="EMBL/GenBank/DDBJ databases">
        <title>New taxonomy in bacterial strain CC-CFT640, isolated from vineyard.</title>
        <authorList>
            <person name="Lin S.-Y."/>
            <person name="Tsai C.-F."/>
            <person name="Young C.-C."/>
        </authorList>
    </citation>
    <scope>NUCLEOTIDE SEQUENCE [LARGE SCALE GENOMIC DNA]</scope>
    <source>
        <strain evidence="1 2">CC-CFT640</strain>
    </source>
</reference>
<keyword evidence="2" id="KW-1185">Reference proteome</keyword>
<evidence type="ECO:0000313" key="2">
    <source>
        <dbReference type="Proteomes" id="UP000321638"/>
    </source>
</evidence>
<dbReference type="AlphaFoldDB" id="A0A5C8PKF7"/>
<accession>A0A5C8PKF7</accession>
<comment type="caution">
    <text evidence="1">The sequence shown here is derived from an EMBL/GenBank/DDBJ whole genome shotgun (WGS) entry which is preliminary data.</text>
</comment>
<dbReference type="EMBL" id="VDUZ01000022">
    <property type="protein sequence ID" value="TXL73878.1"/>
    <property type="molecule type" value="Genomic_DNA"/>
</dbReference>
<organism evidence="1 2">
    <name type="scientific">Vineibacter terrae</name>
    <dbReference type="NCBI Taxonomy" id="2586908"/>
    <lineage>
        <taxon>Bacteria</taxon>
        <taxon>Pseudomonadati</taxon>
        <taxon>Pseudomonadota</taxon>
        <taxon>Alphaproteobacteria</taxon>
        <taxon>Hyphomicrobiales</taxon>
        <taxon>Vineibacter</taxon>
    </lineage>
</organism>
<dbReference type="OrthoDB" id="7375929at2"/>
<name>A0A5C8PKF7_9HYPH</name>
<evidence type="ECO:0000313" key="1">
    <source>
        <dbReference type="EMBL" id="TXL73878.1"/>
    </source>
</evidence>
<proteinExistence type="predicted"/>